<gene>
    <name evidence="3" type="primary">LOC115633016</name>
</gene>
<evidence type="ECO:0000313" key="2">
    <source>
        <dbReference type="Proteomes" id="UP000504634"/>
    </source>
</evidence>
<dbReference type="AlphaFoldDB" id="A0A6J2UCV9"/>
<proteinExistence type="predicted"/>
<feature type="chain" id="PRO_5026654710" evidence="1">
    <location>
        <begin position="16"/>
        <end position="86"/>
    </location>
</feature>
<protein>
    <submittedName>
        <fullName evidence="3">Uncharacterized protein LOC115633016</fullName>
    </submittedName>
</protein>
<feature type="signal peptide" evidence="1">
    <location>
        <begin position="1"/>
        <end position="15"/>
    </location>
</feature>
<reference evidence="3" key="1">
    <citation type="submission" date="2025-08" db="UniProtKB">
        <authorList>
            <consortium name="RefSeq"/>
        </authorList>
    </citation>
    <scope>IDENTIFICATION</scope>
    <source>
        <strain evidence="3">11010-0011.00</strain>
        <tissue evidence="3">Whole body</tissue>
    </source>
</reference>
<dbReference type="GeneID" id="115633016"/>
<dbReference type="Proteomes" id="UP000504634">
    <property type="component" value="Unplaced"/>
</dbReference>
<evidence type="ECO:0000256" key="1">
    <source>
        <dbReference type="SAM" id="SignalP"/>
    </source>
</evidence>
<evidence type="ECO:0000313" key="3">
    <source>
        <dbReference type="RefSeq" id="XP_030386199.1"/>
    </source>
</evidence>
<dbReference type="OrthoDB" id="8055662at2759"/>
<dbReference type="RefSeq" id="XP_030386199.1">
    <property type="nucleotide sequence ID" value="XM_030530339.1"/>
</dbReference>
<keyword evidence="1" id="KW-0732">Signal</keyword>
<sequence length="86" mass="9712">MKLLLFVCLLGLALSHELYTYYTPGLGYYAPGLGYTRTAAAVVPLAYSRLIAPGAQSHVYNSVETPNSFQQQYRTDYKPVSYEYIY</sequence>
<name>A0A6J2UCV9_DROLE</name>
<keyword evidence="2" id="KW-1185">Reference proteome</keyword>
<organism evidence="2 3">
    <name type="scientific">Drosophila lebanonensis</name>
    <name type="common">Fruit fly</name>
    <name type="synonym">Scaptodrosophila lebanonensis</name>
    <dbReference type="NCBI Taxonomy" id="7225"/>
    <lineage>
        <taxon>Eukaryota</taxon>
        <taxon>Metazoa</taxon>
        <taxon>Ecdysozoa</taxon>
        <taxon>Arthropoda</taxon>
        <taxon>Hexapoda</taxon>
        <taxon>Insecta</taxon>
        <taxon>Pterygota</taxon>
        <taxon>Neoptera</taxon>
        <taxon>Endopterygota</taxon>
        <taxon>Diptera</taxon>
        <taxon>Brachycera</taxon>
        <taxon>Muscomorpha</taxon>
        <taxon>Ephydroidea</taxon>
        <taxon>Drosophilidae</taxon>
        <taxon>Scaptodrosophila</taxon>
    </lineage>
</organism>
<accession>A0A6J2UCV9</accession>